<gene>
    <name evidence="2" type="ORF">K933_12311</name>
</gene>
<dbReference type="RefSeq" id="WP_023395038.1">
    <property type="nucleotide sequence ID" value="NZ_ASGZ01000044.1"/>
</dbReference>
<evidence type="ECO:0000313" key="2">
    <source>
        <dbReference type="EMBL" id="ESP87777.1"/>
    </source>
</evidence>
<name>V4IX77_9EURY</name>
<reference evidence="2 3" key="1">
    <citation type="journal article" date="2013" name="Genome Announc.">
        <title>Draft Genome Sequence of 'Candidatus Halobonum tyrrellensis' Strain G22, Isolated from the Hypersaline Waters of Lake Tyrrell, Australia.</title>
        <authorList>
            <person name="Ugalde J.A."/>
            <person name="Narasingarao P."/>
            <person name="Kuo S."/>
            <person name="Podell S."/>
            <person name="Allen E.E."/>
        </authorList>
    </citation>
    <scope>NUCLEOTIDE SEQUENCE [LARGE SCALE GENOMIC DNA]</scope>
    <source>
        <strain evidence="2 3">G22</strain>
    </source>
</reference>
<sequence>MDRRDYITLTGSALLTTGLAGCSGETDTGAGSGSNGDAADTSAASGETTAATNSPTATDTEAATESQTPTPSTEAFGPETFSGEGTSSTDEFQLVNAPLTAEYTHDGEQNFQTTLIAMEGESYQDVYLTNAIGSVEGSKVANVTTTGPFTMDVQADGEWEITLEQTPNPEIQPLPVEASGSGPTYLGPFEFGGATQFQGSHDGEQNFIVQSVPLDSFGFGDIIFNEIGTVEEATTTARPGDIAYLNVEADGDWSLSTSE</sequence>
<keyword evidence="3" id="KW-1185">Reference proteome</keyword>
<feature type="compositionally biased region" description="Low complexity" evidence="1">
    <location>
        <begin position="35"/>
        <end position="54"/>
    </location>
</feature>
<dbReference type="OrthoDB" id="214951at2157"/>
<organism evidence="2 3">
    <name type="scientific">Candidatus Halobonum tyrrellensis G22</name>
    <dbReference type="NCBI Taxonomy" id="1324957"/>
    <lineage>
        <taxon>Archaea</taxon>
        <taxon>Methanobacteriati</taxon>
        <taxon>Methanobacteriota</taxon>
        <taxon>Stenosarchaea group</taxon>
        <taxon>Halobacteria</taxon>
        <taxon>Halobacteriales</taxon>
        <taxon>Haloferacaceae</taxon>
        <taxon>Candidatus Halobonum</taxon>
    </lineage>
</organism>
<protein>
    <submittedName>
        <fullName evidence="2">Cell surface glycoprotein</fullName>
    </submittedName>
</protein>
<comment type="caution">
    <text evidence="2">The sequence shown here is derived from an EMBL/GenBank/DDBJ whole genome shotgun (WGS) entry which is preliminary data.</text>
</comment>
<dbReference type="eggNOG" id="arCOG09394">
    <property type="taxonomic scope" value="Archaea"/>
</dbReference>
<feature type="region of interest" description="Disordered" evidence="1">
    <location>
        <begin position="18"/>
        <end position="89"/>
    </location>
</feature>
<dbReference type="EMBL" id="ASGZ01000044">
    <property type="protein sequence ID" value="ESP87777.1"/>
    <property type="molecule type" value="Genomic_DNA"/>
</dbReference>
<dbReference type="AlphaFoldDB" id="V4IX77"/>
<dbReference type="PROSITE" id="PS51257">
    <property type="entry name" value="PROKAR_LIPOPROTEIN"/>
    <property type="match status" value="1"/>
</dbReference>
<evidence type="ECO:0000313" key="3">
    <source>
        <dbReference type="Proteomes" id="UP000017840"/>
    </source>
</evidence>
<evidence type="ECO:0000256" key="1">
    <source>
        <dbReference type="SAM" id="MobiDB-lite"/>
    </source>
</evidence>
<proteinExistence type="predicted"/>
<dbReference type="Proteomes" id="UP000017840">
    <property type="component" value="Unassembled WGS sequence"/>
</dbReference>
<feature type="compositionally biased region" description="Polar residues" evidence="1">
    <location>
        <begin position="55"/>
        <end position="73"/>
    </location>
</feature>
<dbReference type="STRING" id="1324957.K933_12311"/>
<accession>V4IX77</accession>